<comment type="subcellular location">
    <subcellularLocation>
        <location evidence="1">Cell inner membrane</location>
    </subcellularLocation>
    <subcellularLocation>
        <location evidence="13">Cell membrane</location>
        <topology evidence="13">Single-pass type II membrane protein</topology>
    </subcellularLocation>
</comment>
<evidence type="ECO:0000256" key="8">
    <source>
        <dbReference type="ARBA" id="ARBA00022968"/>
    </source>
</evidence>
<keyword evidence="7 13" id="KW-0201">Cytochrome c-type biogenesis</keyword>
<feature type="topological domain" description="Cytoplasmic" evidence="13">
    <location>
        <begin position="1"/>
        <end position="8"/>
    </location>
</feature>
<dbReference type="PANTHER" id="PTHR34128:SF2">
    <property type="entry name" value="CYTOCHROME C-TYPE BIOGENESIS PROTEIN CCME HOMOLOG, MITOCHONDRIAL"/>
    <property type="match status" value="1"/>
</dbReference>
<evidence type="ECO:0000256" key="1">
    <source>
        <dbReference type="ARBA" id="ARBA00004533"/>
    </source>
</evidence>
<reference evidence="16 18" key="2">
    <citation type="submission" date="2020-08" db="EMBL/GenBank/DDBJ databases">
        <title>Genomic Encyclopedia of Type Strains, Phase IV (KMG-IV): sequencing the most valuable type-strain genomes for metagenomic binning, comparative biology and taxonomic classification.</title>
        <authorList>
            <person name="Goeker M."/>
        </authorList>
    </citation>
    <scope>NUCLEOTIDE SEQUENCE [LARGE SCALE GENOMIC DNA]</scope>
    <source>
        <strain evidence="16 18">DSM 107085</strain>
    </source>
</reference>
<name>A0A099CVD1_9GAMM</name>
<dbReference type="Pfam" id="PF03100">
    <property type="entry name" value="CcmE"/>
    <property type="match status" value="1"/>
</dbReference>
<evidence type="ECO:0000256" key="2">
    <source>
        <dbReference type="ARBA" id="ARBA00022475"/>
    </source>
</evidence>
<feature type="binding site" description="covalent" evidence="13 14">
    <location>
        <position position="123"/>
    </location>
    <ligand>
        <name>heme</name>
        <dbReference type="ChEBI" id="CHEBI:30413"/>
    </ligand>
</feature>
<dbReference type="HAMAP" id="MF_01959">
    <property type="entry name" value="CcmE"/>
    <property type="match status" value="1"/>
</dbReference>
<keyword evidence="6 13" id="KW-0479">Metal-binding</keyword>
<dbReference type="Proteomes" id="UP000560000">
    <property type="component" value="Unassembled WGS sequence"/>
</dbReference>
<evidence type="ECO:0000256" key="13">
    <source>
        <dbReference type="HAMAP-Rule" id="MF_01959"/>
    </source>
</evidence>
<evidence type="ECO:0000256" key="10">
    <source>
        <dbReference type="ARBA" id="ARBA00023004"/>
    </source>
</evidence>
<feature type="topological domain" description="Extracellular" evidence="13">
    <location>
        <begin position="30"/>
        <end position="157"/>
    </location>
</feature>
<dbReference type="InterPro" id="IPR004329">
    <property type="entry name" value="CcmE"/>
</dbReference>
<keyword evidence="9 13" id="KW-1133">Transmembrane helix</keyword>
<dbReference type="STRING" id="1543381.LF63_0109475"/>
<dbReference type="GO" id="GO:0017004">
    <property type="term" value="P:cytochrome complex assembly"/>
    <property type="evidence" value="ECO:0007669"/>
    <property type="project" value="UniProtKB-KW"/>
</dbReference>
<dbReference type="NCBIfam" id="NF009731">
    <property type="entry name" value="PRK13254.1-5"/>
    <property type="match status" value="1"/>
</dbReference>
<dbReference type="OrthoDB" id="9793584at2"/>
<evidence type="ECO:0000256" key="5">
    <source>
        <dbReference type="ARBA" id="ARBA00022692"/>
    </source>
</evidence>
<dbReference type="InterPro" id="IPR036127">
    <property type="entry name" value="CcmE-like_sf"/>
</dbReference>
<dbReference type="GO" id="GO:0046872">
    <property type="term" value="F:metal ion binding"/>
    <property type="evidence" value="ECO:0007669"/>
    <property type="project" value="UniProtKB-KW"/>
</dbReference>
<dbReference type="HOGENOM" id="CLU_079503_1_1_6"/>
<keyword evidence="3" id="KW-0997">Cell inner membrane</keyword>
<dbReference type="NCBIfam" id="NF009729">
    <property type="entry name" value="PRK13254.1-3"/>
    <property type="match status" value="1"/>
</dbReference>
<evidence type="ECO:0000256" key="9">
    <source>
        <dbReference type="ARBA" id="ARBA00022989"/>
    </source>
</evidence>
<gene>
    <name evidence="13" type="primary">ccmE</name>
    <name evidence="13" type="synonym">cycJ</name>
    <name evidence="16" type="ORF">HNQ86_000321</name>
    <name evidence="15" type="ORF">LF63_0109475</name>
</gene>
<dbReference type="GO" id="GO:0020037">
    <property type="term" value="F:heme binding"/>
    <property type="evidence" value="ECO:0007669"/>
    <property type="project" value="InterPro"/>
</dbReference>
<evidence type="ECO:0000313" key="18">
    <source>
        <dbReference type="Proteomes" id="UP000560000"/>
    </source>
</evidence>
<evidence type="ECO:0000313" key="16">
    <source>
        <dbReference type="EMBL" id="MBB6182976.1"/>
    </source>
</evidence>
<evidence type="ECO:0000256" key="7">
    <source>
        <dbReference type="ARBA" id="ARBA00022748"/>
    </source>
</evidence>
<dbReference type="PANTHER" id="PTHR34128">
    <property type="entry name" value="CYTOCHROME C-TYPE BIOGENESIS PROTEIN CCME HOMOLOG, MITOCHONDRIAL"/>
    <property type="match status" value="1"/>
</dbReference>
<dbReference type="GO" id="GO:0005886">
    <property type="term" value="C:plasma membrane"/>
    <property type="evidence" value="ECO:0007669"/>
    <property type="project" value="UniProtKB-SubCell"/>
</dbReference>
<dbReference type="GO" id="GO:0017003">
    <property type="term" value="P:protein-heme linkage"/>
    <property type="evidence" value="ECO:0007669"/>
    <property type="project" value="UniProtKB-UniRule"/>
</dbReference>
<evidence type="ECO:0000256" key="3">
    <source>
        <dbReference type="ARBA" id="ARBA00022519"/>
    </source>
</evidence>
<evidence type="ECO:0000256" key="12">
    <source>
        <dbReference type="ARBA" id="ARBA00056663"/>
    </source>
</evidence>
<reference evidence="15 17" key="1">
    <citation type="submission" date="2014-09" db="EMBL/GenBank/DDBJ databases">
        <title>Xanthomonadaceae 3.5X direct submission.</title>
        <authorList>
            <person name="Fang T."/>
            <person name="Wang H."/>
        </authorList>
    </citation>
    <scope>NUCLEOTIDE SEQUENCE [LARGE SCALE GENOMIC DNA]</scope>
    <source>
        <strain evidence="15 17">3.5X</strain>
    </source>
</reference>
<dbReference type="InterPro" id="IPR012340">
    <property type="entry name" value="NA-bd_OB-fold"/>
</dbReference>
<dbReference type="AlphaFoldDB" id="A0A099CVD1"/>
<keyword evidence="11 13" id="KW-0472">Membrane</keyword>
<proteinExistence type="inferred from homology"/>
<dbReference type="Gene3D" id="2.40.50.140">
    <property type="entry name" value="Nucleic acid-binding proteins"/>
    <property type="match status" value="1"/>
</dbReference>
<evidence type="ECO:0000256" key="6">
    <source>
        <dbReference type="ARBA" id="ARBA00022723"/>
    </source>
</evidence>
<sequence>MNPKRKRRLIVALLVIAAATVAISLTVFALQQNMNYLYSPTEIDAGKAPPHHQFRLGGVVKEHSVVRDGQSLKVQFVVTDRFHDMPVVYTGILPDLFREGQSVIVTGHMDDGHFVGTEVLAKHDETYMPKEVADAIRKAQAAGRADPKHMTHPKGGS</sequence>
<dbReference type="EMBL" id="JROI01000011">
    <property type="protein sequence ID" value="KGI77547.1"/>
    <property type="molecule type" value="Genomic_DNA"/>
</dbReference>
<evidence type="ECO:0000313" key="17">
    <source>
        <dbReference type="Proteomes" id="UP000029708"/>
    </source>
</evidence>
<comment type="function">
    <text evidence="12 13">Heme chaperone required for the biogenesis of c-type cytochromes. Transiently binds heme delivered by CcmC and transfers the heme to apo-cytochromes in a process facilitated by CcmF and CcmH.</text>
</comment>
<keyword evidence="5 13" id="KW-0812">Transmembrane</keyword>
<accession>A0A099CVD1</accession>
<dbReference type="SUPFAM" id="SSF82093">
    <property type="entry name" value="Heme chaperone CcmE"/>
    <property type="match status" value="1"/>
</dbReference>
<evidence type="ECO:0000256" key="14">
    <source>
        <dbReference type="PIRSR" id="PIRSR604329-50"/>
    </source>
</evidence>
<keyword evidence="4 13" id="KW-0349">Heme</keyword>
<dbReference type="NCBIfam" id="NF009727">
    <property type="entry name" value="PRK13254.1-1"/>
    <property type="match status" value="1"/>
</dbReference>
<comment type="similarity">
    <text evidence="13">Belongs to the CcmE/CycJ family.</text>
</comment>
<protein>
    <recommendedName>
        <fullName evidence="13">Cytochrome c-type biogenesis protein CcmE</fullName>
    </recommendedName>
    <alternativeName>
        <fullName evidence="13">Cytochrome c maturation protein E</fullName>
    </alternativeName>
    <alternativeName>
        <fullName evidence="13">Heme chaperone CcmE</fullName>
    </alternativeName>
</protein>
<dbReference type="Proteomes" id="UP000029708">
    <property type="component" value="Unassembled WGS sequence"/>
</dbReference>
<dbReference type="EMBL" id="JACHET010000001">
    <property type="protein sequence ID" value="MBB6182976.1"/>
    <property type="molecule type" value="Genomic_DNA"/>
</dbReference>
<keyword evidence="8 13" id="KW-0735">Signal-anchor</keyword>
<evidence type="ECO:0000313" key="15">
    <source>
        <dbReference type="EMBL" id="KGI77547.1"/>
    </source>
</evidence>
<organism evidence="15 17">
    <name type="scientific">Oleiagrimonas soli</name>
    <dbReference type="NCBI Taxonomy" id="1543381"/>
    <lineage>
        <taxon>Bacteria</taxon>
        <taxon>Pseudomonadati</taxon>
        <taxon>Pseudomonadota</taxon>
        <taxon>Gammaproteobacteria</taxon>
        <taxon>Lysobacterales</taxon>
        <taxon>Rhodanobacteraceae</taxon>
        <taxon>Oleiagrimonas</taxon>
    </lineage>
</organism>
<dbReference type="FunFam" id="2.40.50.140:FF:000104">
    <property type="entry name" value="Cytochrome c-type biogenesis protein CcmE"/>
    <property type="match status" value="1"/>
</dbReference>
<keyword evidence="17" id="KW-1185">Reference proteome</keyword>
<evidence type="ECO:0000256" key="11">
    <source>
        <dbReference type="ARBA" id="ARBA00023136"/>
    </source>
</evidence>
<keyword evidence="10 13" id="KW-0408">Iron</keyword>
<comment type="caution">
    <text evidence="15">The sequence shown here is derived from an EMBL/GenBank/DDBJ whole genome shotgun (WGS) entry which is preliminary data.</text>
</comment>
<keyword evidence="2 13" id="KW-1003">Cell membrane</keyword>
<evidence type="ECO:0000256" key="4">
    <source>
        <dbReference type="ARBA" id="ARBA00022617"/>
    </source>
</evidence>
<feature type="binding site" description="axial binding residue" evidence="13 14">
    <location>
        <position position="127"/>
    </location>
    <ligand>
        <name>heme</name>
        <dbReference type="ChEBI" id="CHEBI:30413"/>
    </ligand>
    <ligandPart>
        <name>Fe</name>
        <dbReference type="ChEBI" id="CHEBI:18248"/>
    </ligandPart>
</feature>
<dbReference type="RefSeq" id="WP_043101309.1">
    <property type="nucleotide sequence ID" value="NZ_JACHET010000001.1"/>
</dbReference>